<sequence length="174" mass="18704">MTISISRIHIYVIVMLLLAGGLAGLWLSQAGLRAQGGGESRFIRECVTAPPESAVPESCRSEDAIKATYEGLDVRALIEKKRTRMASTARRIASGELQDPLRYKECIARGECAEVPLLPPDAAASDAAALTPEQQQISAAFWDLAEGDKLTAPVCEYIAECRALHKAGAIDFGF</sequence>
<dbReference type="Proteomes" id="UP000595362">
    <property type="component" value="Chromosome"/>
</dbReference>
<proteinExistence type="predicted"/>
<protein>
    <submittedName>
        <fullName evidence="1">Uncharacterized protein</fullName>
    </submittedName>
</protein>
<dbReference type="EMBL" id="CP066681">
    <property type="protein sequence ID" value="QQG36173.1"/>
    <property type="molecule type" value="Genomic_DNA"/>
</dbReference>
<evidence type="ECO:0000313" key="1">
    <source>
        <dbReference type="EMBL" id="QQG36173.1"/>
    </source>
</evidence>
<gene>
    <name evidence="1" type="ORF">HYS17_11905</name>
</gene>
<evidence type="ECO:0000313" key="2">
    <source>
        <dbReference type="Proteomes" id="UP000595362"/>
    </source>
</evidence>
<dbReference type="AlphaFoldDB" id="A0A7T5R250"/>
<accession>A0A7T5R250</accession>
<organism evidence="1 2">
    <name type="scientific">Micavibrio aeruginosavorus</name>
    <dbReference type="NCBI Taxonomy" id="349221"/>
    <lineage>
        <taxon>Bacteria</taxon>
        <taxon>Pseudomonadati</taxon>
        <taxon>Bdellovibrionota</taxon>
        <taxon>Bdellovibrionia</taxon>
        <taxon>Bdellovibrionales</taxon>
        <taxon>Pseudobdellovibrionaceae</taxon>
        <taxon>Micavibrio</taxon>
    </lineage>
</organism>
<reference evidence="1 2" key="1">
    <citation type="submission" date="2020-07" db="EMBL/GenBank/DDBJ databases">
        <title>Huge and variable diversity of episymbiotic CPR bacteria and DPANN archaea in groundwater ecosystems.</title>
        <authorList>
            <person name="He C.Y."/>
            <person name="Keren R."/>
            <person name="Whittaker M."/>
            <person name="Farag I.F."/>
            <person name="Doudna J."/>
            <person name="Cate J.H.D."/>
            <person name="Banfield J.F."/>
        </authorList>
    </citation>
    <scope>NUCLEOTIDE SEQUENCE [LARGE SCALE GENOMIC DNA]</scope>
    <source>
        <strain evidence="1">NC_groundwater_70_Ag_B-0.1um_54_66</strain>
    </source>
</reference>
<name>A0A7T5R250_9BACT</name>